<sequence>MARIIYRGIYRAVAVVCNVCLSLGDLKYTAQPSWNVTSDLILLAIDPIVIDLRDVAARSSSHHSLDSDRQVLSLHSHRASSCTQS</sequence>
<proteinExistence type="predicted"/>
<reference evidence="1" key="1">
    <citation type="submission" date="2022-04" db="EMBL/GenBank/DDBJ databases">
        <title>Genome of the entomopathogenic fungus Entomophthora muscae.</title>
        <authorList>
            <person name="Elya C."/>
            <person name="Lovett B.R."/>
            <person name="Lee E."/>
            <person name="Macias A.M."/>
            <person name="Hajek A.E."/>
            <person name="De Bivort B.L."/>
            <person name="Kasson M.T."/>
            <person name="De Fine Licht H.H."/>
            <person name="Stajich J.E."/>
        </authorList>
    </citation>
    <scope>NUCLEOTIDE SEQUENCE</scope>
    <source>
        <strain evidence="1">Berkeley</strain>
    </source>
</reference>
<keyword evidence="2" id="KW-1185">Reference proteome</keyword>
<dbReference type="Proteomes" id="UP001165960">
    <property type="component" value="Unassembled WGS sequence"/>
</dbReference>
<evidence type="ECO:0000313" key="1">
    <source>
        <dbReference type="EMBL" id="KAJ9082303.1"/>
    </source>
</evidence>
<protein>
    <submittedName>
        <fullName evidence="1">Uncharacterized protein</fullName>
    </submittedName>
</protein>
<organism evidence="1 2">
    <name type="scientific">Entomophthora muscae</name>
    <dbReference type="NCBI Taxonomy" id="34485"/>
    <lineage>
        <taxon>Eukaryota</taxon>
        <taxon>Fungi</taxon>
        <taxon>Fungi incertae sedis</taxon>
        <taxon>Zoopagomycota</taxon>
        <taxon>Entomophthoromycotina</taxon>
        <taxon>Entomophthoromycetes</taxon>
        <taxon>Entomophthorales</taxon>
        <taxon>Entomophthoraceae</taxon>
        <taxon>Entomophthora</taxon>
    </lineage>
</organism>
<comment type="caution">
    <text evidence="1">The sequence shown here is derived from an EMBL/GenBank/DDBJ whole genome shotgun (WGS) entry which is preliminary data.</text>
</comment>
<gene>
    <name evidence="1" type="ORF">DSO57_1005753</name>
</gene>
<dbReference type="EMBL" id="QTSX02001436">
    <property type="protein sequence ID" value="KAJ9082303.1"/>
    <property type="molecule type" value="Genomic_DNA"/>
</dbReference>
<evidence type="ECO:0000313" key="2">
    <source>
        <dbReference type="Proteomes" id="UP001165960"/>
    </source>
</evidence>
<name>A0ACC2U658_9FUNG</name>
<accession>A0ACC2U658</accession>